<dbReference type="Proteomes" id="UP000315289">
    <property type="component" value="Unassembled WGS sequence"/>
</dbReference>
<dbReference type="EMBL" id="VOAH01000001">
    <property type="protein sequence ID" value="TVP41825.1"/>
    <property type="molecule type" value="Genomic_DNA"/>
</dbReference>
<keyword evidence="1" id="KW-1133">Transmembrane helix</keyword>
<accession>A0A557SZ11</accession>
<dbReference type="AlphaFoldDB" id="A0A557SZ11"/>
<evidence type="ECO:0000256" key="1">
    <source>
        <dbReference type="SAM" id="Phobius"/>
    </source>
</evidence>
<evidence type="ECO:0000313" key="3">
    <source>
        <dbReference type="Proteomes" id="UP000315289"/>
    </source>
</evidence>
<reference evidence="2 3" key="1">
    <citation type="journal article" date="2019" name="Front. Microbiol.">
        <title>Ammonia Oxidation by the Arctic Terrestrial Thaumarchaeote Candidatus Nitrosocosmicus arcticus Is Stimulated by Increasing Temperatures.</title>
        <authorList>
            <person name="Alves R.J.E."/>
            <person name="Kerou M."/>
            <person name="Zappe A."/>
            <person name="Bittner R."/>
            <person name="Abby S.S."/>
            <person name="Schmidt H.A."/>
            <person name="Pfeifer K."/>
            <person name="Schleper C."/>
        </authorList>
    </citation>
    <scope>NUCLEOTIDE SEQUENCE [LARGE SCALE GENOMIC DNA]</scope>
    <source>
        <strain evidence="2 3">Kfb</strain>
    </source>
</reference>
<feature type="transmembrane region" description="Helical" evidence="1">
    <location>
        <begin position="376"/>
        <end position="399"/>
    </location>
</feature>
<evidence type="ECO:0000313" key="2">
    <source>
        <dbReference type="EMBL" id="TVP41825.1"/>
    </source>
</evidence>
<name>A0A557SZ11_9ARCH</name>
<keyword evidence="1" id="KW-0812">Transmembrane</keyword>
<protein>
    <submittedName>
        <fullName evidence="2">Uncharacterized protein</fullName>
    </submittedName>
</protein>
<organism evidence="2 3">
    <name type="scientific">Candidatus Nitrosocosmicus arcticus</name>
    <dbReference type="NCBI Taxonomy" id="2035267"/>
    <lineage>
        <taxon>Archaea</taxon>
        <taxon>Nitrososphaerota</taxon>
        <taxon>Nitrososphaeria</taxon>
        <taxon>Nitrososphaerales</taxon>
        <taxon>Nitrososphaeraceae</taxon>
        <taxon>Candidatus Nitrosocosmicus</taxon>
    </lineage>
</organism>
<keyword evidence="3" id="KW-1185">Reference proteome</keyword>
<keyword evidence="1" id="KW-0472">Membrane</keyword>
<gene>
    <name evidence="2" type="ORF">NARC_10231</name>
</gene>
<comment type="caution">
    <text evidence="2">The sequence shown here is derived from an EMBL/GenBank/DDBJ whole genome shotgun (WGS) entry which is preliminary data.</text>
</comment>
<proteinExistence type="predicted"/>
<dbReference type="OrthoDB" id="373397at2157"/>
<feature type="transmembrane region" description="Helical" evidence="1">
    <location>
        <begin position="16"/>
        <end position="34"/>
    </location>
</feature>
<sequence length="409" mass="45380">MVCKGLLNTDLQSQKYSFIAFALFSIIFVLLLILNPCSPFHEAFAAPPAFDQVLIYDKKISNQKNDWVQTYGNDSANLRSDHADLLAVDYFSDGKTLDITFWVKSNSENASVYNQPFKKIRYGVLIAIVSLPQNSGYNGANFNYYVEAVNGKWSEHLYQLSSTGTSALIESKTNYTEPFDNPTIGPGYVKLRLNLDSINSPSNYGLSFYTAESFNSSEVRDFTSWVAVPPPIIDILTHPESIVIRQGEKKIIPTEIETPLSSNVTRIAFEYGTNFSSNGLSVSAQRIQPPLFEVEVSPQSPVGVYTVPFEASMLVQTTSSTSPMFNDTVTGIVDPEFQVSKKYPTTGDIIGKGNLTIEVIPPLTVNEEFMAFWNTYGTPIVILGSGAAGVFATFFIEYLKSLKSRRKHK</sequence>